<dbReference type="Proteomes" id="UP000494256">
    <property type="component" value="Unassembled WGS sequence"/>
</dbReference>
<reference evidence="3 4" key="1">
    <citation type="submission" date="2020-04" db="EMBL/GenBank/DDBJ databases">
        <authorList>
            <person name="Wallbank WR R."/>
            <person name="Pardo Diaz C."/>
            <person name="Kozak K."/>
            <person name="Martin S."/>
            <person name="Jiggins C."/>
            <person name="Moest M."/>
            <person name="Warren A I."/>
            <person name="Byers J.R.P. K."/>
            <person name="Montejo-Kovacevich G."/>
            <person name="Yen C E."/>
        </authorList>
    </citation>
    <scope>NUCLEOTIDE SEQUENCE [LARGE SCALE GENOMIC DNA]</scope>
</reference>
<proteinExistence type="predicted"/>
<evidence type="ECO:0000313" key="1">
    <source>
        <dbReference type="EMBL" id="CAB3231893.1"/>
    </source>
</evidence>
<protein>
    <submittedName>
        <fullName evidence="2">Uncharacterized protein</fullName>
    </submittedName>
</protein>
<sequence>MRKAANVILEDNTPPISPSSSFSRFKVGRIIAARNKRDRKTENKALKIKVLEMRRIIKRYKMRIMPALHIGQRVGKRAAPATCPMCRTGVGALYLNVGRRACELAARCRQHQRALVANLRRTNHNIAHTVCPEQRSRVHVFFLRRINT</sequence>
<name>A0A8S1AQN4_ARCPL</name>
<dbReference type="EMBL" id="CADEBD010000289">
    <property type="protein sequence ID" value="CAB3231893.1"/>
    <property type="molecule type" value="Genomic_DNA"/>
</dbReference>
<organism evidence="2 3">
    <name type="scientific">Arctia plantaginis</name>
    <name type="common">Wood tiger moth</name>
    <name type="synonym">Phalaena plantaginis</name>
    <dbReference type="NCBI Taxonomy" id="874455"/>
    <lineage>
        <taxon>Eukaryota</taxon>
        <taxon>Metazoa</taxon>
        <taxon>Ecdysozoa</taxon>
        <taxon>Arthropoda</taxon>
        <taxon>Hexapoda</taxon>
        <taxon>Insecta</taxon>
        <taxon>Pterygota</taxon>
        <taxon>Neoptera</taxon>
        <taxon>Endopterygota</taxon>
        <taxon>Lepidoptera</taxon>
        <taxon>Glossata</taxon>
        <taxon>Ditrysia</taxon>
        <taxon>Noctuoidea</taxon>
        <taxon>Erebidae</taxon>
        <taxon>Arctiinae</taxon>
        <taxon>Arctia</taxon>
    </lineage>
</organism>
<dbReference type="EMBL" id="CADEBC010000555">
    <property type="protein sequence ID" value="CAB3252425.1"/>
    <property type="molecule type" value="Genomic_DNA"/>
</dbReference>
<evidence type="ECO:0000313" key="4">
    <source>
        <dbReference type="Proteomes" id="UP000494256"/>
    </source>
</evidence>
<dbReference type="Proteomes" id="UP000494106">
    <property type="component" value="Unassembled WGS sequence"/>
</dbReference>
<dbReference type="AlphaFoldDB" id="A0A8S1AQN4"/>
<gene>
    <name evidence="2" type="ORF">APLA_LOCUS13525</name>
    <name evidence="1" type="ORF">APLA_LOCUS5386</name>
</gene>
<evidence type="ECO:0000313" key="2">
    <source>
        <dbReference type="EMBL" id="CAB3252425.1"/>
    </source>
</evidence>
<accession>A0A8S1AQN4</accession>
<comment type="caution">
    <text evidence="2">The sequence shown here is derived from an EMBL/GenBank/DDBJ whole genome shotgun (WGS) entry which is preliminary data.</text>
</comment>
<keyword evidence="3" id="KW-1185">Reference proteome</keyword>
<evidence type="ECO:0000313" key="3">
    <source>
        <dbReference type="Proteomes" id="UP000494106"/>
    </source>
</evidence>